<dbReference type="Pfam" id="PF00431">
    <property type="entry name" value="CUB"/>
    <property type="match status" value="2"/>
</dbReference>
<dbReference type="Proteomes" id="UP000085678">
    <property type="component" value="Unplaced"/>
</dbReference>
<gene>
    <name evidence="9" type="primary">LOC106179240</name>
</gene>
<feature type="compositionally biased region" description="Basic and acidic residues" evidence="5">
    <location>
        <begin position="509"/>
        <end position="518"/>
    </location>
</feature>
<evidence type="ECO:0000256" key="2">
    <source>
        <dbReference type="ARBA" id="ARBA00023157"/>
    </source>
</evidence>
<feature type="disulfide bond" evidence="4">
    <location>
        <begin position="367"/>
        <end position="382"/>
    </location>
</feature>
<dbReference type="CDD" id="cd00041">
    <property type="entry name" value="CUB"/>
    <property type="match status" value="2"/>
</dbReference>
<protein>
    <submittedName>
        <fullName evidence="9">Uncharacterized protein LOC106179240 isoform X1</fullName>
    </submittedName>
</protein>
<dbReference type="OrthoDB" id="9971251at2759"/>
<feature type="compositionally biased region" description="Low complexity" evidence="5">
    <location>
        <begin position="610"/>
        <end position="631"/>
    </location>
</feature>
<dbReference type="Gene3D" id="2.60.120.290">
    <property type="entry name" value="Spermadhesin, CUB domain"/>
    <property type="match status" value="2"/>
</dbReference>
<feature type="disulfide bond" evidence="4">
    <location>
        <begin position="355"/>
        <end position="373"/>
    </location>
</feature>
<dbReference type="SMART" id="SM00042">
    <property type="entry name" value="CUB"/>
    <property type="match status" value="2"/>
</dbReference>
<dbReference type="PANTHER" id="PTHR24251:SF28">
    <property type="entry name" value="NEUROPILIN AND TOLLOID-LIKE, ISOFORM B"/>
    <property type="match status" value="1"/>
</dbReference>
<feature type="disulfide bond" evidence="4">
    <location>
        <begin position="348"/>
        <end position="360"/>
    </location>
</feature>
<feature type="compositionally biased region" description="Basic and acidic residues" evidence="5">
    <location>
        <begin position="688"/>
        <end position="708"/>
    </location>
</feature>
<sequence length="764" mass="85977">MVRVKCRRMSGRMGHTVDGHHYCYYYLLLFLLTSVHLWGAGMTQEDSNHGREQKGGDMQTRDSSRRPTADDILTASRFPAPHIGDYVPSACWNFTYGNQQGLQEFYSPNFPNNYDNGTTCTQVLAAPPGFVIKLEFQFFKIEPSYDCEYDYLEIHDGPYGYSPLIGRFCGAKPPPLIKSTSQFMWIHFETDGTIEYKGFQAVYEFVNQPNTAPRLDAGHVAFCRLPVATDFYQDGNLTIKDLPPGLVVNAWNGTEDMDCTWEIFVRPGQRVHLKVSSFEMKNPLECSLNFLEIYDRTTSIHHRERQFCTPSSGEYKSGSNRVYLRFHLHRNIISEFKVDYTIFEYGPCRDSLFDCGDQTCISPTLKCNGRINCNFSYDEMKCKKEEDSLTTPLEMKYHAVILGVVGGLLVIIVAVSICLTVRHRREEARLRQKLRERVVLDPVEIQKLLLTNMNEVIVPNTPTGLLDEESALKVSRRFHSDDITAVKRNGVFHISLGNPSSQTSSRGRGNQEELVPEKDDSDYETEEMACGNKYESSESISRILDEANGNGSSRNATPRKVPTVVCIETPPRQASLDKAVSDPMLSTTSSVISNNTQRTSPSPPPPPLPSTQVPQSQSGNNSNRQSPARSPGRGGRRRRRSKKSDRNRVDANKNNPEVIAMITLNDQDVQKDSQQGPTTSSPKQTSLPDKKQSNKYDNPRLKLSDNHSRRGPPSPKPDVVQDERVWERSRGNVTIPNTTTDADVTVRAPPTSQSLKQSHSGQPV</sequence>
<dbReference type="SUPFAM" id="SSF49854">
    <property type="entry name" value="Spermadhesin, CUB domain"/>
    <property type="match status" value="2"/>
</dbReference>
<evidence type="ECO:0000256" key="1">
    <source>
        <dbReference type="ARBA" id="ARBA00022737"/>
    </source>
</evidence>
<proteinExistence type="predicted"/>
<dbReference type="GeneID" id="106179240"/>
<evidence type="ECO:0000259" key="7">
    <source>
        <dbReference type="PROSITE" id="PS01180"/>
    </source>
</evidence>
<dbReference type="InterPro" id="IPR035914">
    <property type="entry name" value="Sperma_CUB_dom_sf"/>
</dbReference>
<keyword evidence="1" id="KW-0677">Repeat</keyword>
<feature type="transmembrane region" description="Helical" evidence="6">
    <location>
        <begin position="397"/>
        <end position="421"/>
    </location>
</feature>
<feature type="compositionally biased region" description="Polar residues" evidence="5">
    <location>
        <begin position="750"/>
        <end position="764"/>
    </location>
</feature>
<name>A0A1S3K717_LINAN</name>
<feature type="compositionally biased region" description="Polar residues" evidence="5">
    <location>
        <begin position="497"/>
        <end position="508"/>
    </location>
</feature>
<feature type="domain" description="CUB" evidence="7">
    <location>
        <begin position="91"/>
        <end position="206"/>
    </location>
</feature>
<dbReference type="RefSeq" id="XP_013418234.1">
    <property type="nucleotide sequence ID" value="XM_013562780.1"/>
</dbReference>
<feature type="transmembrane region" description="Helical" evidence="6">
    <location>
        <begin position="21"/>
        <end position="39"/>
    </location>
</feature>
<feature type="region of interest" description="Disordered" evidence="5">
    <location>
        <begin position="44"/>
        <end position="67"/>
    </location>
</feature>
<dbReference type="CDD" id="cd00112">
    <property type="entry name" value="LDLa"/>
    <property type="match status" value="1"/>
</dbReference>
<feature type="region of interest" description="Disordered" evidence="5">
    <location>
        <begin position="590"/>
        <end position="764"/>
    </location>
</feature>
<feature type="compositionally biased region" description="Polar residues" evidence="5">
    <location>
        <begin position="731"/>
        <end position="742"/>
    </location>
</feature>
<evidence type="ECO:0000256" key="4">
    <source>
        <dbReference type="PROSITE-ProRule" id="PRU00124"/>
    </source>
</evidence>
<comment type="caution">
    <text evidence="3">Lacks conserved residue(s) required for the propagation of feature annotation.</text>
</comment>
<dbReference type="SUPFAM" id="SSF57424">
    <property type="entry name" value="LDL receptor-like module"/>
    <property type="match status" value="1"/>
</dbReference>
<organism evidence="8 9">
    <name type="scientific">Lingula anatina</name>
    <name type="common">Brachiopod</name>
    <name type="synonym">Lingula unguis</name>
    <dbReference type="NCBI Taxonomy" id="7574"/>
    <lineage>
        <taxon>Eukaryota</taxon>
        <taxon>Metazoa</taxon>
        <taxon>Spiralia</taxon>
        <taxon>Lophotrochozoa</taxon>
        <taxon>Brachiopoda</taxon>
        <taxon>Linguliformea</taxon>
        <taxon>Lingulata</taxon>
        <taxon>Lingulida</taxon>
        <taxon>Linguloidea</taxon>
        <taxon>Lingulidae</taxon>
        <taxon>Lingula</taxon>
    </lineage>
</organism>
<evidence type="ECO:0000313" key="8">
    <source>
        <dbReference type="Proteomes" id="UP000085678"/>
    </source>
</evidence>
<accession>A0A1S3K717</accession>
<dbReference type="PROSITE" id="PS50068">
    <property type="entry name" value="LDLRA_2"/>
    <property type="match status" value="1"/>
</dbReference>
<feature type="compositionally biased region" description="Polar residues" evidence="5">
    <location>
        <begin position="664"/>
        <end position="687"/>
    </location>
</feature>
<dbReference type="InterPro" id="IPR002172">
    <property type="entry name" value="LDrepeatLR_classA_rpt"/>
</dbReference>
<dbReference type="InParanoid" id="A0A1S3K717"/>
<keyword evidence="8" id="KW-1185">Reference proteome</keyword>
<evidence type="ECO:0000256" key="6">
    <source>
        <dbReference type="SAM" id="Phobius"/>
    </source>
</evidence>
<keyword evidence="6" id="KW-0812">Transmembrane</keyword>
<feature type="compositionally biased region" description="Basic and acidic residues" evidence="5">
    <location>
        <begin position="719"/>
        <end position="730"/>
    </location>
</feature>
<evidence type="ECO:0000256" key="3">
    <source>
        <dbReference type="PROSITE-ProRule" id="PRU00059"/>
    </source>
</evidence>
<dbReference type="FunFam" id="2.60.120.290:FF:000013">
    <property type="entry name" value="Membrane frizzled-related protein"/>
    <property type="match status" value="1"/>
</dbReference>
<keyword evidence="2 4" id="KW-1015">Disulfide bond</keyword>
<evidence type="ECO:0000313" key="9">
    <source>
        <dbReference type="RefSeq" id="XP_013418234.1"/>
    </source>
</evidence>
<dbReference type="InterPro" id="IPR036055">
    <property type="entry name" value="LDL_receptor-like_sf"/>
</dbReference>
<dbReference type="PROSITE" id="PS01180">
    <property type="entry name" value="CUB"/>
    <property type="match status" value="2"/>
</dbReference>
<keyword evidence="6" id="KW-1133">Transmembrane helix</keyword>
<feature type="domain" description="CUB" evidence="7">
    <location>
        <begin position="223"/>
        <end position="343"/>
    </location>
</feature>
<feature type="region of interest" description="Disordered" evidence="5">
    <location>
        <begin position="494"/>
        <end position="537"/>
    </location>
</feature>
<dbReference type="SMART" id="SM00192">
    <property type="entry name" value="LDLa"/>
    <property type="match status" value="1"/>
</dbReference>
<feature type="compositionally biased region" description="Basic and acidic residues" evidence="5">
    <location>
        <begin position="46"/>
        <end position="67"/>
    </location>
</feature>
<dbReference type="AlphaFoldDB" id="A0A1S3K717"/>
<evidence type="ECO:0000256" key="5">
    <source>
        <dbReference type="SAM" id="MobiDB-lite"/>
    </source>
</evidence>
<dbReference type="PANTHER" id="PTHR24251">
    <property type="entry name" value="OVOCHYMASE-RELATED"/>
    <property type="match status" value="1"/>
</dbReference>
<reference evidence="9" key="1">
    <citation type="submission" date="2025-08" db="UniProtKB">
        <authorList>
            <consortium name="RefSeq"/>
        </authorList>
    </citation>
    <scope>IDENTIFICATION</scope>
    <source>
        <tissue evidence="9">Gonads</tissue>
    </source>
</reference>
<dbReference type="KEGG" id="lak:106179240"/>
<feature type="compositionally biased region" description="Basic residues" evidence="5">
    <location>
        <begin position="634"/>
        <end position="643"/>
    </location>
</feature>
<dbReference type="InterPro" id="IPR000859">
    <property type="entry name" value="CUB_dom"/>
</dbReference>
<keyword evidence="6" id="KW-0472">Membrane</keyword>